<evidence type="ECO:0000313" key="4">
    <source>
        <dbReference type="Proteomes" id="UP001175261"/>
    </source>
</evidence>
<feature type="coiled-coil region" evidence="1">
    <location>
        <begin position="254"/>
        <end position="288"/>
    </location>
</feature>
<proteinExistence type="predicted"/>
<comment type="caution">
    <text evidence="3">The sequence shown here is derived from an EMBL/GenBank/DDBJ whole genome shotgun (WGS) entry which is preliminary data.</text>
</comment>
<feature type="coiled-coil region" evidence="1">
    <location>
        <begin position="62"/>
        <end position="204"/>
    </location>
</feature>
<dbReference type="EMBL" id="JAPDFR010000005">
    <property type="protein sequence ID" value="KAK0386432.1"/>
    <property type="molecule type" value="Genomic_DNA"/>
</dbReference>
<keyword evidence="1" id="KW-0175">Coiled coil</keyword>
<feature type="compositionally biased region" description="Acidic residues" evidence="2">
    <location>
        <begin position="512"/>
        <end position="525"/>
    </location>
</feature>
<evidence type="ECO:0000313" key="3">
    <source>
        <dbReference type="EMBL" id="KAK0386432.1"/>
    </source>
</evidence>
<reference evidence="3" key="1">
    <citation type="submission" date="2022-10" db="EMBL/GenBank/DDBJ databases">
        <title>Determination and structural analysis of whole genome sequence of Sarocladium strictum F4-1.</title>
        <authorList>
            <person name="Hu L."/>
            <person name="Jiang Y."/>
        </authorList>
    </citation>
    <scope>NUCLEOTIDE SEQUENCE</scope>
    <source>
        <strain evidence="3">F4-1</strain>
    </source>
</reference>
<organism evidence="3 4">
    <name type="scientific">Sarocladium strictum</name>
    <name type="common">Black bundle disease fungus</name>
    <name type="synonym">Acremonium strictum</name>
    <dbReference type="NCBI Taxonomy" id="5046"/>
    <lineage>
        <taxon>Eukaryota</taxon>
        <taxon>Fungi</taxon>
        <taxon>Dikarya</taxon>
        <taxon>Ascomycota</taxon>
        <taxon>Pezizomycotina</taxon>
        <taxon>Sordariomycetes</taxon>
        <taxon>Hypocreomycetidae</taxon>
        <taxon>Hypocreales</taxon>
        <taxon>Sarocladiaceae</taxon>
        <taxon>Sarocladium</taxon>
    </lineage>
</organism>
<evidence type="ECO:0000256" key="1">
    <source>
        <dbReference type="SAM" id="Coils"/>
    </source>
</evidence>
<keyword evidence="4" id="KW-1185">Reference proteome</keyword>
<sequence>MASSGIIRLPNASDSNTLHCCCGRSDCALLKRNSTILETVEKDVHIAAQLGQALLARHEAYMVDAERDRLDLTTRIERLEHDKQELEAENAIKIEENRSLLDQLEALNNTVADSDTKIKSLEASLLYSQQAVRRLESAAARAADAERHLAILEEEQLKLRGELITTQEDARSHAQRCKEAQRGILNMQDQLERMEKEARLEQERHAEVVGRMERQREVEKQLDTAAGRLKGAAATKQLVNIKKGGSNNVVGHFVRELLEDNANLQLGIAELREMLMNSNDEIQALREQLNYHQPVEEDVSATPTLKAELDPQQSESTASHRLSQELHIHHHYHVTPKQEVRKPKKKRLGLTPGVFTPPVLSNYSTPTTGGQWRLGHSPTAPPLLSSSDKDNNFAGFSNPPSEFASSVPSSPQSTRHNSMFDTAFPDVNPPTSPITAFDPMSPTWAVSHRKRPSESSNRSLQALSYVDVPDTPPSGAYPPQHHGIDGTIHEEDEDGKPLDDAPSLANGTSTESTEDSALEDSEYSVDDFMPRPRLRRAVSHESIMSLSGGLDIHTLKVRPSQMTLRPLGVSEAVITGITARPTLARGSTKRSDAALRDNFFGLPTPRAASGSQARLDSSPANSSGGTWRWGNWRPWGGGGMSRGSSPIPMARSTRAATSSPKSVEHDSAKDLMFRSPGINQAGSIPGFQAYWASQKRKGAPAKLTPDSIDREALIEGLAE</sequence>
<accession>A0AA39L6Z3</accession>
<feature type="compositionally biased region" description="Polar residues" evidence="2">
    <location>
        <begin position="609"/>
        <end position="623"/>
    </location>
</feature>
<dbReference type="Proteomes" id="UP001175261">
    <property type="component" value="Unassembled WGS sequence"/>
</dbReference>
<feature type="region of interest" description="Disordered" evidence="2">
    <location>
        <begin position="605"/>
        <end position="667"/>
    </location>
</feature>
<feature type="region of interest" description="Disordered" evidence="2">
    <location>
        <begin position="367"/>
        <end position="439"/>
    </location>
</feature>
<name>A0AA39L6Z3_SARSR</name>
<evidence type="ECO:0000256" key="2">
    <source>
        <dbReference type="SAM" id="MobiDB-lite"/>
    </source>
</evidence>
<dbReference type="AlphaFoldDB" id="A0AA39L6Z3"/>
<feature type="compositionally biased region" description="Polar residues" evidence="2">
    <location>
        <begin position="394"/>
        <end position="420"/>
    </location>
</feature>
<feature type="compositionally biased region" description="Basic and acidic residues" evidence="2">
    <location>
        <begin position="482"/>
        <end position="499"/>
    </location>
</feature>
<feature type="region of interest" description="Disordered" evidence="2">
    <location>
        <begin position="334"/>
        <end position="353"/>
    </location>
</feature>
<protein>
    <submittedName>
        <fullName evidence="3">Uncharacterized protein</fullName>
    </submittedName>
</protein>
<gene>
    <name evidence="3" type="ORF">NLU13_6269</name>
</gene>
<feature type="region of interest" description="Disordered" evidence="2">
    <location>
        <begin position="466"/>
        <end position="526"/>
    </location>
</feature>
<feature type="compositionally biased region" description="Low complexity" evidence="2">
    <location>
        <begin position="624"/>
        <end position="634"/>
    </location>
</feature>